<evidence type="ECO:0000313" key="11">
    <source>
        <dbReference type="Proteomes" id="UP001516023"/>
    </source>
</evidence>
<comment type="subcellular location">
    <subcellularLocation>
        <location evidence="1">Endoplasmic reticulum membrane</location>
        <topology evidence="1">Multi-pass membrane protein</topology>
    </subcellularLocation>
</comment>
<dbReference type="EMBL" id="JABMIG020000210">
    <property type="protein sequence ID" value="KAL3785735.1"/>
    <property type="molecule type" value="Genomic_DNA"/>
</dbReference>
<dbReference type="AlphaFoldDB" id="A0ABD3PC71"/>
<organism evidence="10 11">
    <name type="scientific">Cyclotella cryptica</name>
    <dbReference type="NCBI Taxonomy" id="29204"/>
    <lineage>
        <taxon>Eukaryota</taxon>
        <taxon>Sar</taxon>
        <taxon>Stramenopiles</taxon>
        <taxon>Ochrophyta</taxon>
        <taxon>Bacillariophyta</taxon>
        <taxon>Coscinodiscophyceae</taxon>
        <taxon>Thalassiosirophycidae</taxon>
        <taxon>Stephanodiscales</taxon>
        <taxon>Stephanodiscaceae</taxon>
        <taxon>Cyclotella</taxon>
    </lineage>
</organism>
<proteinExistence type="inferred from homology"/>
<evidence type="ECO:0000256" key="7">
    <source>
        <dbReference type="ARBA" id="ARBA00023136"/>
    </source>
</evidence>
<feature type="region of interest" description="Disordered" evidence="8">
    <location>
        <begin position="164"/>
        <end position="187"/>
    </location>
</feature>
<evidence type="ECO:0000256" key="8">
    <source>
        <dbReference type="SAM" id="MobiDB-lite"/>
    </source>
</evidence>
<evidence type="ECO:0000256" key="3">
    <source>
        <dbReference type="ARBA" id="ARBA00022692"/>
    </source>
</evidence>
<feature type="transmembrane region" description="Helical" evidence="9">
    <location>
        <begin position="137"/>
        <end position="159"/>
    </location>
</feature>
<dbReference type="Proteomes" id="UP001516023">
    <property type="component" value="Unassembled WGS sequence"/>
</dbReference>
<sequence length="508" mass="56297">MSSISTVDKERTGLHTKYINFLKGIVVLYSGNTRSVRSSNRSRTKEKIMHAIEAKQRPLLMLALQYIQYHTSLSISFYNAHKMKGDQIKKLDQDPSPSLYSCNTRTMSASPRNPLLLLSYATIVALWIGAQKITIPYVVNLMLLVTAILYAACHGSLALREDQALARGEKPPSNGEDTDSDKEEEEVTQYETLKASDAAQFPLLGSASLFGLYLAFKYFDKDTVNLIISVYFCFVGCVALTATFSPVVEGCGPKVLRRRFSKHVKVNHPLPEIIGGPSPWDLGIDGNIANIFAFLGSVAFCVAYFQSKHWTMNNVLGICFCLQGIERFSLGTYKIGAILLVGLFFYDIFWVFGTDVMVTVAKSLDGPIKILFPRSIVPDPVSGKLEMSLLGLGDIVIPGFFLALLLRFDAHNANVPYFPTNVHAQFPKPYFHSALLGYVIGLGVTLYVMIVFEAAQPALLYLVPACLGSSLLCAFVKGGMKELFAYSEEEEEKESEEEIKDEKSKKTD</sequence>
<evidence type="ECO:0000256" key="4">
    <source>
        <dbReference type="ARBA" id="ARBA00022801"/>
    </source>
</evidence>
<feature type="transmembrane region" description="Helical" evidence="9">
    <location>
        <begin position="114"/>
        <end position="130"/>
    </location>
</feature>
<keyword evidence="3 9" id="KW-0812">Transmembrane</keyword>
<dbReference type="PANTHER" id="PTHR12174:SF23">
    <property type="entry name" value="MINOR HISTOCOMPATIBILITY ANTIGEN H13"/>
    <property type="match status" value="1"/>
</dbReference>
<dbReference type="Pfam" id="PF04258">
    <property type="entry name" value="Peptidase_A22B"/>
    <property type="match status" value="1"/>
</dbReference>
<feature type="transmembrane region" description="Helical" evidence="9">
    <location>
        <begin position="429"/>
        <end position="452"/>
    </location>
</feature>
<feature type="compositionally biased region" description="Acidic residues" evidence="8">
    <location>
        <begin position="176"/>
        <end position="187"/>
    </location>
</feature>
<keyword evidence="5" id="KW-0256">Endoplasmic reticulum</keyword>
<keyword evidence="7 9" id="KW-0472">Membrane</keyword>
<feature type="transmembrane region" description="Helical" evidence="9">
    <location>
        <begin position="335"/>
        <end position="353"/>
    </location>
</feature>
<keyword evidence="11" id="KW-1185">Reference proteome</keyword>
<dbReference type="InterPro" id="IPR006639">
    <property type="entry name" value="Preselin/SPP"/>
</dbReference>
<evidence type="ECO:0000313" key="10">
    <source>
        <dbReference type="EMBL" id="KAL3785735.1"/>
    </source>
</evidence>
<feature type="transmembrane region" description="Helical" evidence="9">
    <location>
        <begin position="228"/>
        <end position="248"/>
    </location>
</feature>
<evidence type="ECO:0000256" key="5">
    <source>
        <dbReference type="ARBA" id="ARBA00022824"/>
    </source>
</evidence>
<evidence type="ECO:0008006" key="12">
    <source>
        <dbReference type="Google" id="ProtNLM"/>
    </source>
</evidence>
<dbReference type="GO" id="GO:0005789">
    <property type="term" value="C:endoplasmic reticulum membrane"/>
    <property type="evidence" value="ECO:0007669"/>
    <property type="project" value="UniProtKB-SubCell"/>
</dbReference>
<evidence type="ECO:0000256" key="6">
    <source>
        <dbReference type="ARBA" id="ARBA00022989"/>
    </source>
</evidence>
<keyword evidence="6 9" id="KW-1133">Transmembrane helix</keyword>
<protein>
    <recommendedName>
        <fullName evidence="12">Signal peptide peptidase</fullName>
    </recommendedName>
</protein>
<accession>A0ABD3PC71</accession>
<name>A0ABD3PC71_9STRA</name>
<evidence type="ECO:0000256" key="9">
    <source>
        <dbReference type="SAM" id="Phobius"/>
    </source>
</evidence>
<feature type="transmembrane region" description="Helical" evidence="9">
    <location>
        <begin position="387"/>
        <end position="408"/>
    </location>
</feature>
<feature type="compositionally biased region" description="Acidic residues" evidence="8">
    <location>
        <begin position="487"/>
        <end position="499"/>
    </location>
</feature>
<keyword evidence="4" id="KW-0378">Hydrolase</keyword>
<dbReference type="SMART" id="SM00730">
    <property type="entry name" value="PSN"/>
    <property type="match status" value="1"/>
</dbReference>
<feature type="transmembrane region" description="Helical" evidence="9">
    <location>
        <begin position="458"/>
        <end position="476"/>
    </location>
</feature>
<gene>
    <name evidence="10" type="ORF">HJC23_006304</name>
</gene>
<evidence type="ECO:0000256" key="1">
    <source>
        <dbReference type="ARBA" id="ARBA00004477"/>
    </source>
</evidence>
<feature type="transmembrane region" description="Helical" evidence="9">
    <location>
        <begin position="288"/>
        <end position="305"/>
    </location>
</feature>
<comment type="similarity">
    <text evidence="2">Belongs to the peptidase A22B family.</text>
</comment>
<dbReference type="GO" id="GO:0016787">
    <property type="term" value="F:hydrolase activity"/>
    <property type="evidence" value="ECO:0007669"/>
    <property type="project" value="UniProtKB-KW"/>
</dbReference>
<evidence type="ECO:0000256" key="2">
    <source>
        <dbReference type="ARBA" id="ARBA00006859"/>
    </source>
</evidence>
<feature type="region of interest" description="Disordered" evidence="8">
    <location>
        <begin position="487"/>
        <end position="508"/>
    </location>
</feature>
<dbReference type="PANTHER" id="PTHR12174">
    <property type="entry name" value="SIGNAL PEPTIDE PEPTIDASE"/>
    <property type="match status" value="1"/>
</dbReference>
<reference evidence="10 11" key="1">
    <citation type="journal article" date="2020" name="G3 (Bethesda)">
        <title>Improved Reference Genome for Cyclotella cryptica CCMP332, a Model for Cell Wall Morphogenesis, Salinity Adaptation, and Lipid Production in Diatoms (Bacillariophyta).</title>
        <authorList>
            <person name="Roberts W.R."/>
            <person name="Downey K.M."/>
            <person name="Ruck E.C."/>
            <person name="Traller J.C."/>
            <person name="Alverson A.J."/>
        </authorList>
    </citation>
    <scope>NUCLEOTIDE SEQUENCE [LARGE SCALE GENOMIC DNA]</scope>
    <source>
        <strain evidence="10 11">CCMP332</strain>
    </source>
</reference>
<comment type="caution">
    <text evidence="10">The sequence shown here is derived from an EMBL/GenBank/DDBJ whole genome shotgun (WGS) entry which is preliminary data.</text>
</comment>
<dbReference type="InterPro" id="IPR007369">
    <property type="entry name" value="Peptidase_A22B_SPP"/>
</dbReference>